<accession>A0A177LUB6</accession>
<sequence>MNKTCRQLALLLIISSAASAEELPITVLPPVTTVGDRVPKSAEPSSDSQSLGIELPPVDASVLKAANQQFTSSVAPQNIQVKPGINELMPIAVGHLNRLVTPFDNPVVTTTSQATTSTKGKIVYVATADETPVTLYITPGDNQDIALSLTLIPKRIPAREIHLSLDKDNYKVLTKLQQQSVASVSKASDQEQAYITQLKKLFRGLGLQNTPAGYSLRDPSKTEHIHCLQDKVQIRTGQVLEGQDMLILVGLARNTSSDTLEFDERSCATNKDDVLAVAAWPKVVLGQNESTELYVAVRRTAEAATTLRPSLLTEGQR</sequence>
<evidence type="ECO:0000313" key="3">
    <source>
        <dbReference type="EMBL" id="OAH97067.1"/>
    </source>
</evidence>
<evidence type="ECO:0000259" key="2">
    <source>
        <dbReference type="Pfam" id="PF23536"/>
    </source>
</evidence>
<evidence type="ECO:0000313" key="4">
    <source>
        <dbReference type="Proteomes" id="UP000077763"/>
    </source>
</evidence>
<dbReference type="EMBL" id="LUUH01000104">
    <property type="protein sequence ID" value="OAH97067.1"/>
    <property type="molecule type" value="Genomic_DNA"/>
</dbReference>
<feature type="domain" description="TraK C-terminal" evidence="2">
    <location>
        <begin position="193"/>
        <end position="296"/>
    </location>
</feature>
<gene>
    <name evidence="3" type="ORF">A1353_23405</name>
</gene>
<dbReference type="AlphaFoldDB" id="A0A177LUB6"/>
<reference evidence="3 4" key="1">
    <citation type="submission" date="2016-03" db="EMBL/GenBank/DDBJ databases">
        <authorList>
            <person name="Ploux O."/>
        </authorList>
    </citation>
    <scope>NUCLEOTIDE SEQUENCE [LARGE SCALE GENOMIC DNA]</scope>
    <source>
        <strain evidence="3 4">R-45371</strain>
    </source>
</reference>
<protein>
    <submittedName>
        <fullName evidence="3">TraK protein</fullName>
    </submittedName>
</protein>
<name>A0A177LUB6_METMH</name>
<comment type="caution">
    <text evidence="3">The sequence shown here is derived from an EMBL/GenBank/DDBJ whole genome shotgun (WGS) entry which is preliminary data.</text>
</comment>
<feature type="chain" id="PRO_5008067346" evidence="1">
    <location>
        <begin position="21"/>
        <end position="317"/>
    </location>
</feature>
<proteinExistence type="predicted"/>
<dbReference type="Proteomes" id="UP000077763">
    <property type="component" value="Unassembled WGS sequence"/>
</dbReference>
<keyword evidence="1" id="KW-0732">Signal</keyword>
<organism evidence="3 4">
    <name type="scientific">Methylomonas methanica</name>
    <dbReference type="NCBI Taxonomy" id="421"/>
    <lineage>
        <taxon>Bacteria</taxon>
        <taxon>Pseudomonadati</taxon>
        <taxon>Pseudomonadota</taxon>
        <taxon>Gammaproteobacteria</taxon>
        <taxon>Methylococcales</taxon>
        <taxon>Methylococcaceae</taxon>
        <taxon>Methylomonas</taxon>
    </lineage>
</organism>
<feature type="signal peptide" evidence="1">
    <location>
        <begin position="1"/>
        <end position="20"/>
    </location>
</feature>
<dbReference type="RefSeq" id="WP_064038695.1">
    <property type="nucleotide sequence ID" value="NZ_LUUH01000104.1"/>
</dbReference>
<dbReference type="InterPro" id="IPR055397">
    <property type="entry name" value="TraK_C"/>
</dbReference>
<dbReference type="Pfam" id="PF23536">
    <property type="entry name" value="TraK_C"/>
    <property type="match status" value="1"/>
</dbReference>
<evidence type="ECO:0000256" key="1">
    <source>
        <dbReference type="SAM" id="SignalP"/>
    </source>
</evidence>